<evidence type="ECO:0000313" key="1">
    <source>
        <dbReference type="EMBL" id="AUX39792.1"/>
    </source>
</evidence>
<name>A0A2L0EKI2_SORCE</name>
<dbReference type="NCBIfam" id="NF035938">
    <property type="entry name" value="EboA_domain"/>
    <property type="match status" value="1"/>
</dbReference>
<dbReference type="InterPro" id="IPR047715">
    <property type="entry name" value="EboA_dom"/>
</dbReference>
<accession>A0A2L0EKI2</accession>
<dbReference type="EMBL" id="CP012673">
    <property type="protein sequence ID" value="AUX39792.1"/>
    <property type="molecule type" value="Genomic_DNA"/>
</dbReference>
<dbReference type="Proteomes" id="UP000238348">
    <property type="component" value="Chromosome"/>
</dbReference>
<sequence length="252" mass="27288">MKHPSLPLLDVLSRRIPTAGSSWLERAKKVTGAGVRAGGAPSALPSEASTWLDRDRFLATFTAAARALGKAPLGLDADERDALEAAGVAAAIEGWPLDELGRVTMIALISRCLPGPELEALLEACYQQGDGRERQALLRALPLVTEAERFVPMAVEACRTNELPVFEAIACENAYPAAYFPDLNFNQMVLKAMFMGVALARIVGLDRRRSSELARMAEDFASERRAAGRSVPADIGLLSLEHEHERATRIPE</sequence>
<organism evidence="1 2">
    <name type="scientific">Sorangium cellulosum</name>
    <name type="common">Polyangium cellulosum</name>
    <dbReference type="NCBI Taxonomy" id="56"/>
    <lineage>
        <taxon>Bacteria</taxon>
        <taxon>Pseudomonadati</taxon>
        <taxon>Myxococcota</taxon>
        <taxon>Polyangia</taxon>
        <taxon>Polyangiales</taxon>
        <taxon>Polyangiaceae</taxon>
        <taxon>Sorangium</taxon>
    </lineage>
</organism>
<reference evidence="1 2" key="1">
    <citation type="submission" date="2015-09" db="EMBL/GenBank/DDBJ databases">
        <title>Sorangium comparison.</title>
        <authorList>
            <person name="Zaburannyi N."/>
            <person name="Bunk B."/>
            <person name="Overmann J."/>
            <person name="Mueller R."/>
        </authorList>
    </citation>
    <scope>NUCLEOTIDE SEQUENCE [LARGE SCALE GENOMIC DNA]</scope>
    <source>
        <strain evidence="1 2">So ce26</strain>
    </source>
</reference>
<gene>
    <name evidence="1" type="ORF">SOCE26_011870</name>
</gene>
<dbReference type="AlphaFoldDB" id="A0A2L0EKI2"/>
<evidence type="ECO:0000313" key="2">
    <source>
        <dbReference type="Proteomes" id="UP000238348"/>
    </source>
</evidence>
<protein>
    <submittedName>
        <fullName evidence="1">Uncharacterized protein</fullName>
    </submittedName>
</protein>
<proteinExistence type="predicted"/>